<evidence type="ECO:0000259" key="5">
    <source>
        <dbReference type="PROSITE" id="PS51443"/>
    </source>
</evidence>
<dbReference type="EMBL" id="JALJOU010000020">
    <property type="protein sequence ID" value="KAK9838104.1"/>
    <property type="molecule type" value="Genomic_DNA"/>
</dbReference>
<dbReference type="GO" id="GO:0098849">
    <property type="term" value="P:cellular detoxification of cadmium ion"/>
    <property type="evidence" value="ECO:0007669"/>
    <property type="project" value="TreeGrafter"/>
</dbReference>
<evidence type="ECO:0000256" key="2">
    <source>
        <dbReference type="ARBA" id="ARBA00022539"/>
    </source>
</evidence>
<protein>
    <recommendedName>
        <fullName evidence="1">glutathione gamma-glutamylcysteinyltransferase</fullName>
        <ecNumber evidence="1">2.3.2.15</ecNumber>
    </recommendedName>
</protein>
<evidence type="ECO:0000256" key="3">
    <source>
        <dbReference type="ARBA" id="ARBA00022679"/>
    </source>
</evidence>
<evidence type="ECO:0000313" key="7">
    <source>
        <dbReference type="Proteomes" id="UP001445335"/>
    </source>
</evidence>
<dbReference type="EC" id="2.3.2.15" evidence="1"/>
<sequence length="423" mass="45685">MQPWGNQAVNTEKHCIVVSCYKDTPSVTVVIPAPSGSSRTFYKRKLPCPPATAFSSIEGKRLFTEALLAGTMEGFFTLIQQFNTQAEPAFCGLASLAMVLNSLEVDPRRAWKGPWRYFHEQMLDCCLPLSRVADTGVTLQEAACLARCNGARVAVAEAGSFSLEDFRAAVAAAARSERDHIVVAYSRKAFLQTGDGHFSPLGGYHEGRDLVLILDTARFKYAPHWVPVAGLYKAMQARGSQGERRGYLRVGAHPRLESVLFTLDLHGGDWRAAHQYVEETLPRLASGAGACVPEAAIAQLLAELRSLSLHAAVAAALAERPVTDGSGGSMPYLAERLVVLMLLANPTPTAQEAWLRLMDTSAAGVVAAELAFLRAQLAELPALERLEAVHNPTPCPDAAGEPKLAGTLDTFYTEIHNGSKKYP</sequence>
<reference evidence="6 7" key="1">
    <citation type="journal article" date="2024" name="Nat. Commun.">
        <title>Phylogenomics reveals the evolutionary origins of lichenization in chlorophyte algae.</title>
        <authorList>
            <person name="Puginier C."/>
            <person name="Libourel C."/>
            <person name="Otte J."/>
            <person name="Skaloud P."/>
            <person name="Haon M."/>
            <person name="Grisel S."/>
            <person name="Petersen M."/>
            <person name="Berrin J.G."/>
            <person name="Delaux P.M."/>
            <person name="Dal Grande F."/>
            <person name="Keller J."/>
        </authorList>
    </citation>
    <scope>NUCLEOTIDE SEQUENCE [LARGE SCALE GENOMIC DNA]</scope>
    <source>
        <strain evidence="6 7">SAG 245.80</strain>
    </source>
</reference>
<dbReference type="PANTHER" id="PTHR33447:SF2">
    <property type="entry name" value="GLUTATHIONE GAMMA-GLUTAMYLCYSTEINYLTRANSFERASE"/>
    <property type="match status" value="1"/>
</dbReference>
<dbReference type="Proteomes" id="UP001445335">
    <property type="component" value="Unassembled WGS sequence"/>
</dbReference>
<dbReference type="InterPro" id="IPR038765">
    <property type="entry name" value="Papain-like_cys_pep_sf"/>
</dbReference>
<evidence type="ECO:0000256" key="1">
    <source>
        <dbReference type="ARBA" id="ARBA00012468"/>
    </source>
</evidence>
<dbReference type="SUPFAM" id="SSF54001">
    <property type="entry name" value="Cysteine proteinases"/>
    <property type="match status" value="1"/>
</dbReference>
<feature type="domain" description="Peptidase C83" evidence="5">
    <location>
        <begin position="36"/>
        <end position="257"/>
    </location>
</feature>
<name>A0AAW1RWF2_9CHLO</name>
<proteinExistence type="predicted"/>
<keyword evidence="3" id="KW-0808">Transferase</keyword>
<evidence type="ECO:0000256" key="4">
    <source>
        <dbReference type="ARBA" id="ARBA00022723"/>
    </source>
</evidence>
<dbReference type="GO" id="GO:0010273">
    <property type="term" value="P:detoxification of copper ion"/>
    <property type="evidence" value="ECO:0007669"/>
    <property type="project" value="TreeGrafter"/>
</dbReference>
<dbReference type="PROSITE" id="PS51443">
    <property type="entry name" value="PCS"/>
    <property type="match status" value="1"/>
</dbReference>
<gene>
    <name evidence="6" type="ORF">WJX81_001620</name>
</gene>
<accession>A0AAW1RWF2</accession>
<keyword evidence="4" id="KW-0479">Metal-binding</keyword>
<dbReference type="GO" id="GO:0046872">
    <property type="term" value="F:metal ion binding"/>
    <property type="evidence" value="ECO:0007669"/>
    <property type="project" value="UniProtKB-KW"/>
</dbReference>
<keyword evidence="2" id="KW-0104">Cadmium</keyword>
<dbReference type="InterPro" id="IPR038156">
    <property type="entry name" value="PCS_N_sf"/>
</dbReference>
<dbReference type="AlphaFoldDB" id="A0AAW1RWF2"/>
<organism evidence="6 7">
    <name type="scientific">Elliptochloris bilobata</name>
    <dbReference type="NCBI Taxonomy" id="381761"/>
    <lineage>
        <taxon>Eukaryota</taxon>
        <taxon>Viridiplantae</taxon>
        <taxon>Chlorophyta</taxon>
        <taxon>core chlorophytes</taxon>
        <taxon>Trebouxiophyceae</taxon>
        <taxon>Trebouxiophyceae incertae sedis</taxon>
        <taxon>Elliptochloris clade</taxon>
        <taxon>Elliptochloris</taxon>
    </lineage>
</organism>
<dbReference type="GO" id="GO:0016756">
    <property type="term" value="F:glutathione gamma-glutamylcysteinyltransferase activity"/>
    <property type="evidence" value="ECO:0007669"/>
    <property type="project" value="UniProtKB-EC"/>
</dbReference>
<evidence type="ECO:0000313" key="6">
    <source>
        <dbReference type="EMBL" id="KAK9838104.1"/>
    </source>
</evidence>
<dbReference type="Gene3D" id="3.90.70.30">
    <property type="entry name" value="Phytochelatin synthase, N-terminal domain"/>
    <property type="match status" value="1"/>
</dbReference>
<dbReference type="InterPro" id="IPR040409">
    <property type="entry name" value="PCS-like"/>
</dbReference>
<comment type="caution">
    <text evidence="6">The sequence shown here is derived from an EMBL/GenBank/DDBJ whole genome shotgun (WGS) entry which is preliminary data.</text>
</comment>
<dbReference type="Pfam" id="PF05023">
    <property type="entry name" value="Phytochelatin"/>
    <property type="match status" value="1"/>
</dbReference>
<dbReference type="InterPro" id="IPR007719">
    <property type="entry name" value="PCS_N"/>
</dbReference>
<keyword evidence="7" id="KW-1185">Reference proteome</keyword>
<dbReference type="FunFam" id="3.90.70.30:FF:000001">
    <property type="entry name" value="Glutathione gamma-glutamylcysteinyltransferase 1"/>
    <property type="match status" value="1"/>
</dbReference>
<dbReference type="GO" id="GO:0046938">
    <property type="term" value="P:phytochelatin biosynthetic process"/>
    <property type="evidence" value="ECO:0007669"/>
    <property type="project" value="InterPro"/>
</dbReference>
<dbReference type="PANTHER" id="PTHR33447">
    <property type="entry name" value="GLUTATHIONE GAMMA-GLUTAMYLCYSTEINYLTRANSFERASE"/>
    <property type="match status" value="1"/>
</dbReference>